<dbReference type="GO" id="GO:0016491">
    <property type="term" value="F:oxidoreductase activity"/>
    <property type="evidence" value="ECO:0007669"/>
    <property type="project" value="UniProtKB-KW"/>
</dbReference>
<dbReference type="OrthoDB" id="3687641at2759"/>
<organism evidence="4 5">
    <name type="scientific">Pterulicium gracile</name>
    <dbReference type="NCBI Taxonomy" id="1884261"/>
    <lineage>
        <taxon>Eukaryota</taxon>
        <taxon>Fungi</taxon>
        <taxon>Dikarya</taxon>
        <taxon>Basidiomycota</taxon>
        <taxon>Agaricomycotina</taxon>
        <taxon>Agaricomycetes</taxon>
        <taxon>Agaricomycetidae</taxon>
        <taxon>Agaricales</taxon>
        <taxon>Pleurotineae</taxon>
        <taxon>Pterulaceae</taxon>
        <taxon>Pterulicium</taxon>
    </lineage>
</organism>
<dbReference type="PANTHER" id="PTHR33365">
    <property type="entry name" value="YALI0B05434P"/>
    <property type="match status" value="1"/>
</dbReference>
<sequence length="226" mass="25410">MLTQSTSDRFLSALMVLLAVCSLISTFYSTVVLVGDSNDRTRPLTAIPGQNVVRSYSFDGDDYPTSYPIGNLPLAQMTVEESAHYSLTHSDEYEWLYNSPYGTGAVRVGPAYRGFFVSMFHQLHCLRYFQSESHTTNAPASGHVSHCFNYLRQMIMCAGNLTLEPGDFTKRNYTQERTGQTHVCRDWTAAYDALADNWVDWFQYKHEHNLTDLSNGAPGRTTATTA</sequence>
<proteinExistence type="inferred from homology"/>
<protein>
    <recommendedName>
        <fullName evidence="6">Oxidase ustYa</fullName>
    </recommendedName>
</protein>
<dbReference type="Proteomes" id="UP000305067">
    <property type="component" value="Unassembled WGS sequence"/>
</dbReference>
<keyword evidence="2" id="KW-0560">Oxidoreductase</keyword>
<evidence type="ECO:0000313" key="4">
    <source>
        <dbReference type="EMBL" id="TFL00361.1"/>
    </source>
</evidence>
<evidence type="ECO:0000256" key="3">
    <source>
        <dbReference type="ARBA" id="ARBA00035112"/>
    </source>
</evidence>
<evidence type="ECO:0000313" key="5">
    <source>
        <dbReference type="Proteomes" id="UP000305067"/>
    </source>
</evidence>
<comment type="similarity">
    <text evidence="3">Belongs to the ustYa family.</text>
</comment>
<reference evidence="4 5" key="1">
    <citation type="journal article" date="2019" name="Nat. Ecol. Evol.">
        <title>Megaphylogeny resolves global patterns of mushroom evolution.</title>
        <authorList>
            <person name="Varga T."/>
            <person name="Krizsan K."/>
            <person name="Foldi C."/>
            <person name="Dima B."/>
            <person name="Sanchez-Garcia M."/>
            <person name="Sanchez-Ramirez S."/>
            <person name="Szollosi G.J."/>
            <person name="Szarkandi J.G."/>
            <person name="Papp V."/>
            <person name="Albert L."/>
            <person name="Andreopoulos W."/>
            <person name="Angelini C."/>
            <person name="Antonin V."/>
            <person name="Barry K.W."/>
            <person name="Bougher N.L."/>
            <person name="Buchanan P."/>
            <person name="Buyck B."/>
            <person name="Bense V."/>
            <person name="Catcheside P."/>
            <person name="Chovatia M."/>
            <person name="Cooper J."/>
            <person name="Damon W."/>
            <person name="Desjardin D."/>
            <person name="Finy P."/>
            <person name="Geml J."/>
            <person name="Haridas S."/>
            <person name="Hughes K."/>
            <person name="Justo A."/>
            <person name="Karasinski D."/>
            <person name="Kautmanova I."/>
            <person name="Kiss B."/>
            <person name="Kocsube S."/>
            <person name="Kotiranta H."/>
            <person name="LaButti K.M."/>
            <person name="Lechner B.E."/>
            <person name="Liimatainen K."/>
            <person name="Lipzen A."/>
            <person name="Lukacs Z."/>
            <person name="Mihaltcheva S."/>
            <person name="Morgado L.N."/>
            <person name="Niskanen T."/>
            <person name="Noordeloos M.E."/>
            <person name="Ohm R.A."/>
            <person name="Ortiz-Santana B."/>
            <person name="Ovrebo C."/>
            <person name="Racz N."/>
            <person name="Riley R."/>
            <person name="Savchenko A."/>
            <person name="Shiryaev A."/>
            <person name="Soop K."/>
            <person name="Spirin V."/>
            <person name="Szebenyi C."/>
            <person name="Tomsovsky M."/>
            <person name="Tulloss R.E."/>
            <person name="Uehling J."/>
            <person name="Grigoriev I.V."/>
            <person name="Vagvolgyi C."/>
            <person name="Papp T."/>
            <person name="Martin F.M."/>
            <person name="Miettinen O."/>
            <person name="Hibbett D.S."/>
            <person name="Nagy L.G."/>
        </authorList>
    </citation>
    <scope>NUCLEOTIDE SEQUENCE [LARGE SCALE GENOMIC DNA]</scope>
    <source>
        <strain evidence="4 5">CBS 309.79</strain>
    </source>
</reference>
<gene>
    <name evidence="4" type="ORF">BDV98DRAFT_569660</name>
</gene>
<dbReference type="InterPro" id="IPR021765">
    <property type="entry name" value="UstYa-like"/>
</dbReference>
<evidence type="ECO:0000256" key="2">
    <source>
        <dbReference type="ARBA" id="ARBA00023002"/>
    </source>
</evidence>
<accession>A0A5C3QIT3</accession>
<dbReference type="AlphaFoldDB" id="A0A5C3QIT3"/>
<evidence type="ECO:0000256" key="1">
    <source>
        <dbReference type="ARBA" id="ARBA00004685"/>
    </source>
</evidence>
<dbReference type="Pfam" id="PF11807">
    <property type="entry name" value="UstYa"/>
    <property type="match status" value="1"/>
</dbReference>
<dbReference type="PANTHER" id="PTHR33365:SF11">
    <property type="entry name" value="TAT PATHWAY SIGNAL SEQUENCE"/>
    <property type="match status" value="1"/>
</dbReference>
<dbReference type="EMBL" id="ML178829">
    <property type="protein sequence ID" value="TFL00361.1"/>
    <property type="molecule type" value="Genomic_DNA"/>
</dbReference>
<comment type="pathway">
    <text evidence="1">Mycotoxin biosynthesis.</text>
</comment>
<name>A0A5C3QIT3_9AGAR</name>
<keyword evidence="5" id="KW-1185">Reference proteome</keyword>
<dbReference type="GO" id="GO:0043386">
    <property type="term" value="P:mycotoxin biosynthetic process"/>
    <property type="evidence" value="ECO:0007669"/>
    <property type="project" value="InterPro"/>
</dbReference>
<dbReference type="STRING" id="1884261.A0A5C3QIT3"/>
<evidence type="ECO:0008006" key="6">
    <source>
        <dbReference type="Google" id="ProtNLM"/>
    </source>
</evidence>